<feature type="signal peptide" evidence="3">
    <location>
        <begin position="1"/>
        <end position="29"/>
    </location>
</feature>
<feature type="domain" description="SpaA-like prealbumin fold" evidence="5">
    <location>
        <begin position="415"/>
        <end position="486"/>
    </location>
</feature>
<dbReference type="Proteomes" id="UP000186785">
    <property type="component" value="Unassembled WGS sequence"/>
</dbReference>
<name>A0A1Q5PJ56_9ACTO</name>
<dbReference type="OrthoDB" id="3199332at2"/>
<dbReference type="GO" id="GO:0005975">
    <property type="term" value="P:carbohydrate metabolic process"/>
    <property type="evidence" value="ECO:0007669"/>
    <property type="project" value="UniProtKB-ARBA"/>
</dbReference>
<comment type="caution">
    <text evidence="6">The sequence shown here is derived from an EMBL/GenBank/DDBJ whole genome shotgun (WGS) entry which is preliminary data.</text>
</comment>
<keyword evidence="2" id="KW-1133">Transmembrane helix</keyword>
<evidence type="ECO:0000259" key="4">
    <source>
        <dbReference type="Pfam" id="PF16555"/>
    </source>
</evidence>
<sequence length="600" mass="63033">MTRNIRKTATGLTVAAVALMGLGSSFAMAADESDKAVSASSIPSDATGKITVHKQANGAKNAGKKQDGTLQDPAPSEKAVEGVTFTAYKVEGIDLTTNAGWVAAKAVAEGTVNADNTKVTGVKGAKTEYTLVKQGEAVPTDANGEAVLNKLPVGLYVVAESVAPNATLKVQGKEIKASQLTLAKPFFVTLPMTNPKVQGDSAVGTTWMYDLNVYPKNQTTEAPKKAIDDNTDGVGSGNLNSDEQKSEITYTLSSTVPDAALKEFMLVDRFKEGQLEWVGQTTDTVKVEKVKNPDEPKNVTEVVLTSDDFKIVDGAATGGYDYVTLKLTPAGIAKLSGMEGGTISWQFHAKVTKTVVGGSIVPNKVFQITTPADNEGTSTWNPENPNPVDPNPDNPGDDPTPPGSTPGNEVKSYYGKVTINKKDGDGKALDGAKFQLFRCNAAGEHVDASLKAVGSKNEEDARVYVNEAGEWTSANGGVITIDGLLVNDFRNNSTDVQLDKENPMNGRKWADVSYYCLKEVQAPAGYALLPQEVKFQVRSSDGTAAAVEVPLEVVNNKNHGGFNLPVTGGAGIATLVAAGTLLVAGSGAYVLAASRKRKQA</sequence>
<evidence type="ECO:0000256" key="1">
    <source>
        <dbReference type="SAM" id="MobiDB-lite"/>
    </source>
</evidence>
<dbReference type="InterPro" id="IPR041033">
    <property type="entry name" value="SpaA_PFL_dom_1"/>
</dbReference>
<feature type="chain" id="PRO_5013338843" evidence="3">
    <location>
        <begin position="30"/>
        <end position="600"/>
    </location>
</feature>
<keyword evidence="7" id="KW-1185">Reference proteome</keyword>
<proteinExistence type="predicted"/>
<evidence type="ECO:0000313" key="6">
    <source>
        <dbReference type="EMBL" id="OKL45884.1"/>
    </source>
</evidence>
<dbReference type="NCBIfam" id="TIGR04226">
    <property type="entry name" value="RrgB_K2N_iso_D2"/>
    <property type="match status" value="1"/>
</dbReference>
<protein>
    <submittedName>
        <fullName evidence="6">Uncharacterized protein</fullName>
    </submittedName>
</protein>
<evidence type="ECO:0000259" key="5">
    <source>
        <dbReference type="Pfam" id="PF17802"/>
    </source>
</evidence>
<dbReference type="InterPro" id="IPR013783">
    <property type="entry name" value="Ig-like_fold"/>
</dbReference>
<dbReference type="InterPro" id="IPR032364">
    <property type="entry name" value="GramPos_pilinD1_N"/>
</dbReference>
<evidence type="ECO:0000313" key="7">
    <source>
        <dbReference type="Proteomes" id="UP000186785"/>
    </source>
</evidence>
<dbReference type="InterPro" id="IPR026466">
    <property type="entry name" value="Fim_isopep_form_D2_dom"/>
</dbReference>
<keyword evidence="2" id="KW-0472">Membrane</keyword>
<evidence type="ECO:0000256" key="2">
    <source>
        <dbReference type="SAM" id="Phobius"/>
    </source>
</evidence>
<organism evidence="6 7">
    <name type="scientific">Boudabousia liubingyangii</name>
    <dbReference type="NCBI Taxonomy" id="1921764"/>
    <lineage>
        <taxon>Bacteria</taxon>
        <taxon>Bacillati</taxon>
        <taxon>Actinomycetota</taxon>
        <taxon>Actinomycetes</taxon>
        <taxon>Actinomycetales</taxon>
        <taxon>Actinomycetaceae</taxon>
        <taxon>Boudabousia</taxon>
    </lineage>
</organism>
<dbReference type="Pfam" id="PF16555">
    <property type="entry name" value="GramPos_pilinD1"/>
    <property type="match status" value="1"/>
</dbReference>
<feature type="domain" description="Gram-positive pilin subunit D1 N-terminal" evidence="4">
    <location>
        <begin position="47"/>
        <end position="218"/>
    </location>
</feature>
<accession>A0A1Q5PJ56</accession>
<feature type="region of interest" description="Disordered" evidence="1">
    <location>
        <begin position="56"/>
        <end position="77"/>
    </location>
</feature>
<dbReference type="NCBIfam" id="NF033902">
    <property type="entry name" value="iso_D2_wall_anc"/>
    <property type="match status" value="1"/>
</dbReference>
<feature type="compositionally biased region" description="Pro residues" evidence="1">
    <location>
        <begin position="384"/>
        <end position="404"/>
    </location>
</feature>
<dbReference type="Gene3D" id="2.60.40.10">
    <property type="entry name" value="Immunoglobulins"/>
    <property type="match status" value="2"/>
</dbReference>
<evidence type="ECO:0000256" key="3">
    <source>
        <dbReference type="SAM" id="SignalP"/>
    </source>
</evidence>
<feature type="region of interest" description="Disordered" evidence="1">
    <location>
        <begin position="370"/>
        <end position="411"/>
    </location>
</feature>
<reference evidence="6 7" key="1">
    <citation type="submission" date="2016-11" db="EMBL/GenBank/DDBJ databases">
        <title>Actinomyces gypaetusis sp. nov. isolated from the vulture Gypaetus barbatus in Qinghai Tibet Plateau China.</title>
        <authorList>
            <person name="Meng X."/>
        </authorList>
    </citation>
    <scope>NUCLEOTIDE SEQUENCE [LARGE SCALE GENOMIC DNA]</scope>
    <source>
        <strain evidence="6 7">VUL4_2</strain>
    </source>
</reference>
<dbReference type="Gene3D" id="2.60.40.740">
    <property type="match status" value="1"/>
</dbReference>
<feature type="transmembrane region" description="Helical" evidence="2">
    <location>
        <begin position="572"/>
        <end position="592"/>
    </location>
</feature>
<keyword evidence="3" id="KW-0732">Signal</keyword>
<dbReference type="InterPro" id="IPR048052">
    <property type="entry name" value="FM1-like"/>
</dbReference>
<gene>
    <name evidence="6" type="ORF">BSR29_08465</name>
</gene>
<dbReference type="RefSeq" id="WP_073709869.1">
    <property type="nucleotide sequence ID" value="NZ_MQSV01000010.1"/>
</dbReference>
<feature type="region of interest" description="Disordered" evidence="1">
    <location>
        <begin position="223"/>
        <end position="242"/>
    </location>
</feature>
<feature type="compositionally biased region" description="Polar residues" evidence="1">
    <location>
        <begin position="370"/>
        <end position="380"/>
    </location>
</feature>
<dbReference type="EMBL" id="MQSV01000010">
    <property type="protein sequence ID" value="OKL45884.1"/>
    <property type="molecule type" value="Genomic_DNA"/>
</dbReference>
<dbReference type="Pfam" id="PF17802">
    <property type="entry name" value="SpaA"/>
    <property type="match status" value="1"/>
</dbReference>
<keyword evidence="2" id="KW-0812">Transmembrane</keyword>
<dbReference type="AlphaFoldDB" id="A0A1Q5PJ56"/>